<dbReference type="STRING" id="6573.A0A210PGF2"/>
<dbReference type="GO" id="GO:0005381">
    <property type="term" value="F:iron ion transmembrane transporter activity"/>
    <property type="evidence" value="ECO:0007669"/>
    <property type="project" value="UniProtKB-UniRule"/>
</dbReference>
<keyword evidence="5 7" id="KW-1133">Transmembrane helix</keyword>
<evidence type="ECO:0000256" key="2">
    <source>
        <dbReference type="ARBA" id="ARBA00006279"/>
    </source>
</evidence>
<dbReference type="CDD" id="cd17480">
    <property type="entry name" value="MFS_SLC40A1_like"/>
    <property type="match status" value="1"/>
</dbReference>
<comment type="caution">
    <text evidence="9">The sequence shown here is derived from an EMBL/GenBank/DDBJ whole genome shotgun (WGS) entry which is preliminary data.</text>
</comment>
<evidence type="ECO:0000256" key="8">
    <source>
        <dbReference type="SAM" id="MobiDB-lite"/>
    </source>
</evidence>
<keyword evidence="4 7" id="KW-0812">Transmembrane</keyword>
<dbReference type="PANTHER" id="PTHR11660">
    <property type="entry name" value="SOLUTE CARRIER FAMILY 40 MEMBER"/>
    <property type="match status" value="1"/>
</dbReference>
<comment type="similarity">
    <text evidence="2 7">Belongs to the ferroportin (FP) (TC 2.A.100) family. SLC40A subfamily.</text>
</comment>
<feature type="compositionally biased region" description="Basic and acidic residues" evidence="8">
    <location>
        <begin position="228"/>
        <end position="241"/>
    </location>
</feature>
<dbReference type="GO" id="GO:0016020">
    <property type="term" value="C:membrane"/>
    <property type="evidence" value="ECO:0007669"/>
    <property type="project" value="UniProtKB-SubCell"/>
</dbReference>
<name>A0A210PGF2_MIZYE</name>
<feature type="transmembrane region" description="Helical" evidence="7">
    <location>
        <begin position="322"/>
        <end position="341"/>
    </location>
</feature>
<feature type="transmembrane region" description="Helical" evidence="7">
    <location>
        <begin position="81"/>
        <end position="102"/>
    </location>
</feature>
<dbReference type="AlphaFoldDB" id="A0A210PGF2"/>
<keyword evidence="7" id="KW-0406">Ion transport</keyword>
<keyword evidence="3 7" id="KW-0813">Transport</keyword>
<feature type="transmembrane region" description="Helical" evidence="7">
    <location>
        <begin position="361"/>
        <end position="380"/>
    </location>
</feature>
<evidence type="ECO:0000256" key="1">
    <source>
        <dbReference type="ARBA" id="ARBA00004141"/>
    </source>
</evidence>
<feature type="transmembrane region" description="Helical" evidence="7">
    <location>
        <begin position="558"/>
        <end position="577"/>
    </location>
</feature>
<comment type="subcellular location">
    <subcellularLocation>
        <location evidence="1 7">Membrane</location>
        <topology evidence="1 7">Multi-pass membrane protein</topology>
    </subcellularLocation>
</comment>
<feature type="transmembrane region" description="Helical" evidence="7">
    <location>
        <begin position="196"/>
        <end position="214"/>
    </location>
</feature>
<evidence type="ECO:0000256" key="6">
    <source>
        <dbReference type="ARBA" id="ARBA00023136"/>
    </source>
</evidence>
<evidence type="ECO:0000313" key="9">
    <source>
        <dbReference type="EMBL" id="OWF35570.1"/>
    </source>
</evidence>
<organism evidence="9 10">
    <name type="scientific">Mizuhopecten yessoensis</name>
    <name type="common">Japanese scallop</name>
    <name type="synonym">Patinopecten yessoensis</name>
    <dbReference type="NCBI Taxonomy" id="6573"/>
    <lineage>
        <taxon>Eukaryota</taxon>
        <taxon>Metazoa</taxon>
        <taxon>Spiralia</taxon>
        <taxon>Lophotrochozoa</taxon>
        <taxon>Mollusca</taxon>
        <taxon>Bivalvia</taxon>
        <taxon>Autobranchia</taxon>
        <taxon>Pteriomorphia</taxon>
        <taxon>Pectinida</taxon>
        <taxon>Pectinoidea</taxon>
        <taxon>Pectinidae</taxon>
        <taxon>Mizuhopecten</taxon>
    </lineage>
</organism>
<sequence>MAKEKLEAKTRWFVYISHFLSAWGDRMWSFGVGIFLVQLEPVSLRLVAIYGFANGGSILLLGAIVGDWVDKTARLSAAKWTLVIQNMSVCLCSVLVYFVFQYHAEIKEVWPEQGLADLSYAVIIVISIIGNLASEGRKIAVERDWVVVICGQDKDLLASMTSFLRTIDLTTLILAPVVTGQIIAFTVIGYGALFIAAWNLVSVVIEYIFVLKVYEKVPALRAVKNKDRKAVDKGPSDKESPLMDEGEEQITVNEDLEAASSPPQQIKQTQNLDETSLKTEQAIKTLTPSDEPEDTNCSGNCASCLRKVFKSFIILYRGWSTYMKYNVAFAGLGLSMLYMTVLGFDNITTGYAISQGVSESILGFLMAAGAIVGILGTIVYPRMRKRIGLERTGLFGILSQILILTLCVAAVWAPGSPFDLLYDSRVPKGEIITSNQCENMSIIITNQTLNNSTGTNRTNLGYQVSSDFNLANQSAVCNGTEEGTSTGPGSYISISLLMGGIIGARFGLWIADLTITQLFLEAVVERERGIVNGVQSSLNQCADMIKFLMVIVAPDPEVFGILILISFAFICLGWLFYAKYSRSARGHLFHFEKVAACFDSKKALPVIDITKTETESIRSR</sequence>
<dbReference type="EMBL" id="NEDP02076720">
    <property type="protein sequence ID" value="OWF35570.1"/>
    <property type="molecule type" value="Genomic_DNA"/>
</dbReference>
<dbReference type="InterPro" id="IPR036259">
    <property type="entry name" value="MFS_trans_sf"/>
</dbReference>
<comment type="function">
    <text evidence="7">May be involved in iron transport and iron homeostasis.</text>
</comment>
<evidence type="ECO:0000256" key="4">
    <source>
        <dbReference type="ARBA" id="ARBA00022692"/>
    </source>
</evidence>
<dbReference type="SUPFAM" id="SSF103473">
    <property type="entry name" value="MFS general substrate transporter"/>
    <property type="match status" value="1"/>
</dbReference>
<gene>
    <name evidence="9" type="ORF">KP79_PYT19280</name>
</gene>
<dbReference type="InterPro" id="IPR009716">
    <property type="entry name" value="Ferroportin-1"/>
</dbReference>
<evidence type="ECO:0000256" key="7">
    <source>
        <dbReference type="RuleBase" id="RU365065"/>
    </source>
</evidence>
<evidence type="ECO:0000256" key="5">
    <source>
        <dbReference type="ARBA" id="ARBA00022989"/>
    </source>
</evidence>
<dbReference type="OrthoDB" id="648861at2759"/>
<dbReference type="Gene3D" id="1.20.1250.20">
    <property type="entry name" value="MFS general substrate transporter like domains"/>
    <property type="match status" value="1"/>
</dbReference>
<feature type="transmembrane region" description="Helical" evidence="7">
    <location>
        <begin position="169"/>
        <end position="190"/>
    </location>
</feature>
<protein>
    <recommendedName>
        <fullName evidence="7">Solute carrier family 40 member</fullName>
    </recommendedName>
</protein>
<feature type="transmembrane region" description="Helical" evidence="7">
    <location>
        <begin position="48"/>
        <end position="69"/>
    </location>
</feature>
<dbReference type="Proteomes" id="UP000242188">
    <property type="component" value="Unassembled WGS sequence"/>
</dbReference>
<dbReference type="PANTHER" id="PTHR11660:SF57">
    <property type="entry name" value="SOLUTE CARRIER FAMILY 40 MEMBER"/>
    <property type="match status" value="1"/>
</dbReference>
<feature type="transmembrane region" description="Helical" evidence="7">
    <location>
        <begin position="12"/>
        <end position="36"/>
    </location>
</feature>
<evidence type="ECO:0000313" key="10">
    <source>
        <dbReference type="Proteomes" id="UP000242188"/>
    </source>
</evidence>
<dbReference type="Pfam" id="PF06963">
    <property type="entry name" value="FPN1"/>
    <property type="match status" value="1"/>
</dbReference>
<proteinExistence type="inferred from homology"/>
<feature type="region of interest" description="Disordered" evidence="8">
    <location>
        <begin position="228"/>
        <end position="247"/>
    </location>
</feature>
<reference evidence="9 10" key="1">
    <citation type="journal article" date="2017" name="Nat. Ecol. Evol.">
        <title>Scallop genome provides insights into evolution of bilaterian karyotype and development.</title>
        <authorList>
            <person name="Wang S."/>
            <person name="Zhang J."/>
            <person name="Jiao W."/>
            <person name="Li J."/>
            <person name="Xun X."/>
            <person name="Sun Y."/>
            <person name="Guo X."/>
            <person name="Huan P."/>
            <person name="Dong B."/>
            <person name="Zhang L."/>
            <person name="Hu X."/>
            <person name="Sun X."/>
            <person name="Wang J."/>
            <person name="Zhao C."/>
            <person name="Wang Y."/>
            <person name="Wang D."/>
            <person name="Huang X."/>
            <person name="Wang R."/>
            <person name="Lv J."/>
            <person name="Li Y."/>
            <person name="Zhang Z."/>
            <person name="Liu B."/>
            <person name="Lu W."/>
            <person name="Hui Y."/>
            <person name="Liang J."/>
            <person name="Zhou Z."/>
            <person name="Hou R."/>
            <person name="Li X."/>
            <person name="Liu Y."/>
            <person name="Li H."/>
            <person name="Ning X."/>
            <person name="Lin Y."/>
            <person name="Zhao L."/>
            <person name="Xing Q."/>
            <person name="Dou J."/>
            <person name="Li Y."/>
            <person name="Mao J."/>
            <person name="Guo H."/>
            <person name="Dou H."/>
            <person name="Li T."/>
            <person name="Mu C."/>
            <person name="Jiang W."/>
            <person name="Fu Q."/>
            <person name="Fu X."/>
            <person name="Miao Y."/>
            <person name="Liu J."/>
            <person name="Yu Q."/>
            <person name="Li R."/>
            <person name="Liao H."/>
            <person name="Li X."/>
            <person name="Kong Y."/>
            <person name="Jiang Z."/>
            <person name="Chourrout D."/>
            <person name="Li R."/>
            <person name="Bao Z."/>
        </authorList>
    </citation>
    <scope>NUCLEOTIDE SEQUENCE [LARGE SCALE GENOMIC DNA]</scope>
    <source>
        <strain evidence="9 10">PY_sf001</strain>
    </source>
</reference>
<feature type="transmembrane region" description="Helical" evidence="7">
    <location>
        <begin position="114"/>
        <end position="133"/>
    </location>
</feature>
<feature type="transmembrane region" description="Helical" evidence="7">
    <location>
        <begin position="392"/>
        <end position="413"/>
    </location>
</feature>
<keyword evidence="6 7" id="KW-0472">Membrane</keyword>
<keyword evidence="10" id="KW-1185">Reference proteome</keyword>
<evidence type="ECO:0000256" key="3">
    <source>
        <dbReference type="ARBA" id="ARBA00022448"/>
    </source>
</evidence>
<accession>A0A210PGF2</accession>